<dbReference type="SMART" id="SM00507">
    <property type="entry name" value="HNHc"/>
    <property type="match status" value="1"/>
</dbReference>
<accession>A0A0F9V4I4</accession>
<dbReference type="InterPro" id="IPR003615">
    <property type="entry name" value="HNH_nuc"/>
</dbReference>
<dbReference type="AlphaFoldDB" id="A0A0F9V4I4"/>
<feature type="domain" description="HNH nuclease" evidence="1">
    <location>
        <begin position="120"/>
        <end position="174"/>
    </location>
</feature>
<proteinExistence type="predicted"/>
<gene>
    <name evidence="2" type="ORF">LCGC14_0141350</name>
</gene>
<organism evidence="2">
    <name type="scientific">marine sediment metagenome</name>
    <dbReference type="NCBI Taxonomy" id="412755"/>
    <lineage>
        <taxon>unclassified sequences</taxon>
        <taxon>metagenomes</taxon>
        <taxon>ecological metagenomes</taxon>
    </lineage>
</organism>
<dbReference type="EMBL" id="LAZR01000049">
    <property type="protein sequence ID" value="KKN98894.1"/>
    <property type="molecule type" value="Genomic_DNA"/>
</dbReference>
<evidence type="ECO:0000313" key="2">
    <source>
        <dbReference type="EMBL" id="KKN98894.1"/>
    </source>
</evidence>
<sequence>MSDSGLSGKEAMRAAAIRGNETRRVRNRNNYAMNLKFCAHCDRQLAYTKRHNRFCNHSCAASANNLGVTRHSKYIKRPCDLCGEITRNPKFCSTRCCCDYIKKLAKPNITINGCFLTSLAAKRYLLRIYGNTCSVCGLSEWNNKPMSICIDHIDGNYQNHSIANVRLICPNCDAQTDTYKGRNRGNGRHARMERYHKGLSY</sequence>
<comment type="caution">
    <text evidence="2">The sequence shown here is derived from an EMBL/GenBank/DDBJ whole genome shotgun (WGS) entry which is preliminary data.</text>
</comment>
<evidence type="ECO:0000259" key="1">
    <source>
        <dbReference type="SMART" id="SM00507"/>
    </source>
</evidence>
<protein>
    <recommendedName>
        <fullName evidence="1">HNH nuclease domain-containing protein</fullName>
    </recommendedName>
</protein>
<reference evidence="2" key="1">
    <citation type="journal article" date="2015" name="Nature">
        <title>Complex archaea that bridge the gap between prokaryotes and eukaryotes.</title>
        <authorList>
            <person name="Spang A."/>
            <person name="Saw J.H."/>
            <person name="Jorgensen S.L."/>
            <person name="Zaremba-Niedzwiedzka K."/>
            <person name="Martijn J."/>
            <person name="Lind A.E."/>
            <person name="van Eijk R."/>
            <person name="Schleper C."/>
            <person name="Guy L."/>
            <person name="Ettema T.J."/>
        </authorList>
    </citation>
    <scope>NUCLEOTIDE SEQUENCE</scope>
</reference>
<name>A0A0F9V4I4_9ZZZZ</name>